<reference evidence="2 3" key="1">
    <citation type="submission" date="2019-02" db="EMBL/GenBank/DDBJ databases">
        <title>Deep-cultivation of Planctomycetes and their phenomic and genomic characterization uncovers novel biology.</title>
        <authorList>
            <person name="Wiegand S."/>
            <person name="Jogler M."/>
            <person name="Boedeker C."/>
            <person name="Pinto D."/>
            <person name="Vollmers J."/>
            <person name="Rivas-Marin E."/>
            <person name="Kohn T."/>
            <person name="Peeters S.H."/>
            <person name="Heuer A."/>
            <person name="Rast P."/>
            <person name="Oberbeckmann S."/>
            <person name="Bunk B."/>
            <person name="Jeske O."/>
            <person name="Meyerdierks A."/>
            <person name="Storesund J.E."/>
            <person name="Kallscheuer N."/>
            <person name="Luecker S."/>
            <person name="Lage O.M."/>
            <person name="Pohl T."/>
            <person name="Merkel B.J."/>
            <person name="Hornburger P."/>
            <person name="Mueller R.-W."/>
            <person name="Bruemmer F."/>
            <person name="Labrenz M."/>
            <person name="Spormann A.M."/>
            <person name="Op den Camp H."/>
            <person name="Overmann J."/>
            <person name="Amann R."/>
            <person name="Jetten M.S.M."/>
            <person name="Mascher T."/>
            <person name="Medema M.H."/>
            <person name="Devos D.P."/>
            <person name="Kaster A.-K."/>
            <person name="Ovreas L."/>
            <person name="Rohde M."/>
            <person name="Galperin M.Y."/>
            <person name="Jogler C."/>
        </authorList>
    </citation>
    <scope>NUCLEOTIDE SEQUENCE [LARGE SCALE GENOMIC DNA]</scope>
    <source>
        <strain evidence="2 3">KS4</strain>
    </source>
</reference>
<dbReference type="Proteomes" id="UP000317369">
    <property type="component" value="Chromosome"/>
</dbReference>
<dbReference type="KEGG" id="pcor:KS4_24640"/>
<evidence type="ECO:0000256" key="1">
    <source>
        <dbReference type="SAM" id="SignalP"/>
    </source>
</evidence>
<dbReference type="OrthoDB" id="623809at2"/>
<keyword evidence="1" id="KW-0732">Signal</keyword>
<feature type="chain" id="PRO_5021960902" description="Copper amine oxidase" evidence="1">
    <location>
        <begin position="26"/>
        <end position="410"/>
    </location>
</feature>
<dbReference type="AlphaFoldDB" id="A0A517YW06"/>
<proteinExistence type="predicted"/>
<evidence type="ECO:0000313" key="2">
    <source>
        <dbReference type="EMBL" id="QDU34396.1"/>
    </source>
</evidence>
<accession>A0A517YW06</accession>
<feature type="signal peptide" evidence="1">
    <location>
        <begin position="1"/>
        <end position="25"/>
    </location>
</feature>
<evidence type="ECO:0000313" key="3">
    <source>
        <dbReference type="Proteomes" id="UP000317369"/>
    </source>
</evidence>
<organism evidence="2 3">
    <name type="scientific">Poriferisphaera corsica</name>
    <dbReference type="NCBI Taxonomy" id="2528020"/>
    <lineage>
        <taxon>Bacteria</taxon>
        <taxon>Pseudomonadati</taxon>
        <taxon>Planctomycetota</taxon>
        <taxon>Phycisphaerae</taxon>
        <taxon>Phycisphaerales</taxon>
        <taxon>Phycisphaeraceae</taxon>
        <taxon>Poriferisphaera</taxon>
    </lineage>
</organism>
<gene>
    <name evidence="2" type="ORF">KS4_24640</name>
</gene>
<evidence type="ECO:0008006" key="4">
    <source>
        <dbReference type="Google" id="ProtNLM"/>
    </source>
</evidence>
<dbReference type="RefSeq" id="WP_145078176.1">
    <property type="nucleotide sequence ID" value="NZ_CP036425.1"/>
</dbReference>
<sequence precursor="true">MYKTKSRLMPLAAMLLSLTASITHAQTEPQPITPLGDQIRAAHQGSILRVDELAFDTKIYPSIPMKRINDPDAPQTQFLLSDMPEYFRTGDGIALQERVQPGIVRLYTYHVPTPDNPVKKISAVIENRGSDVLSFKFRRYAFPDPGGYYQVIAANAMRDFLNFNNPYSEVRYLNPGQRMVIDPNMDKVVTKKDMLVHGWYEFEIDQPAEVTVFQTDVKDDSLTIIDHLPKHPRKLKGWSHSGSGRGTFLNSNFVSTPSDPDYVYDTAEGVKEVIVADGKYDRWITGYDQIQRTIGENRGHYGTLYKIRVKWKSTDGRGLALVFCNKHLNSKWCGNVGLAAGVTEGDFPAGTVLAPTEKGRLTFKRYPEAAIIQRLTPDPEKEIQEFEVLFTPPGASCLPVPLALIPFDVE</sequence>
<protein>
    <recommendedName>
        <fullName evidence="4">Copper amine oxidase</fullName>
    </recommendedName>
</protein>
<name>A0A517YW06_9BACT</name>
<dbReference type="EMBL" id="CP036425">
    <property type="protein sequence ID" value="QDU34396.1"/>
    <property type="molecule type" value="Genomic_DNA"/>
</dbReference>
<keyword evidence="3" id="KW-1185">Reference proteome</keyword>